<evidence type="ECO:0000313" key="2">
    <source>
        <dbReference type="Proteomes" id="UP000831701"/>
    </source>
</evidence>
<dbReference type="EMBL" id="CM041551">
    <property type="protein sequence ID" value="KAI3355266.1"/>
    <property type="molecule type" value="Genomic_DNA"/>
</dbReference>
<evidence type="ECO:0000313" key="1">
    <source>
        <dbReference type="EMBL" id="KAI3355266.1"/>
    </source>
</evidence>
<proteinExistence type="predicted"/>
<keyword evidence="2" id="KW-1185">Reference proteome</keyword>
<name>A0ACB8VIF8_9TELE</name>
<organism evidence="1 2">
    <name type="scientific">Scortum barcoo</name>
    <name type="common">barcoo grunter</name>
    <dbReference type="NCBI Taxonomy" id="214431"/>
    <lineage>
        <taxon>Eukaryota</taxon>
        <taxon>Metazoa</taxon>
        <taxon>Chordata</taxon>
        <taxon>Craniata</taxon>
        <taxon>Vertebrata</taxon>
        <taxon>Euteleostomi</taxon>
        <taxon>Actinopterygii</taxon>
        <taxon>Neopterygii</taxon>
        <taxon>Teleostei</taxon>
        <taxon>Neoteleostei</taxon>
        <taxon>Acanthomorphata</taxon>
        <taxon>Eupercaria</taxon>
        <taxon>Centrarchiformes</taxon>
        <taxon>Terapontoidei</taxon>
        <taxon>Terapontidae</taxon>
        <taxon>Scortum</taxon>
    </lineage>
</organism>
<gene>
    <name evidence="1" type="ORF">L3Q82_018118</name>
</gene>
<comment type="caution">
    <text evidence="1">The sequence shown here is derived from an EMBL/GenBank/DDBJ whole genome shotgun (WGS) entry which is preliminary data.</text>
</comment>
<accession>A0ACB8VIF8</accession>
<reference evidence="1" key="1">
    <citation type="submission" date="2022-04" db="EMBL/GenBank/DDBJ databases">
        <title>Jade perch genome.</title>
        <authorList>
            <person name="Chao B."/>
        </authorList>
    </citation>
    <scope>NUCLEOTIDE SEQUENCE</scope>
    <source>
        <strain evidence="1">CB-2022</strain>
    </source>
</reference>
<dbReference type="Proteomes" id="UP000831701">
    <property type="component" value="Chromosome 21"/>
</dbReference>
<sequence>MTNTRGKRRGTRYMFSRQFRKHGPIPLSTYMRIYKKGDIVDIKGTGTIQKGMPHKCYHGKTGRIYNVTQHAVGIIVNKQVKGKILAKRINVRIEHVKHSKSRDSFLQRVKENESKKMEAKQKGSWVELKRQMGERLQSQKSYVCSFFDCKAKFTKSWKLEAHICKHTGLKPFSCENCDKSFCTRYQLTRHELNHSGEKPHKCLADGCSEAFVTNASMKNHMARVHQHQEKQYRCDHKGCGKDFNKRNQLKAHKCEHQQLLPFHCSFTGCTREFSSHRKLKHHEKVHEGYPCEKEECPFHGRTWTEYLKHRKEHAVKVPCGECKKLFNNAWFLRQHELSVHSAFRRKLSCPRKGCSKQFTRRFNLESHILGDHEGKKPFSCVHPSCGKNFAMQKLRPKKNQPWRVAQRVRQAAAANQAETNKLAAKLRKTTLKENKS</sequence>
<protein>
    <submittedName>
        <fullName evidence="1">Uncharacterized protein</fullName>
    </submittedName>
</protein>